<evidence type="ECO:0000256" key="4">
    <source>
        <dbReference type="ARBA" id="ARBA00022692"/>
    </source>
</evidence>
<reference evidence="11 12" key="1">
    <citation type="submission" date="2018-05" db="EMBL/GenBank/DDBJ databases">
        <title>Coraliomargarita sinensis sp. nov., isolated from a marine solar saltern.</title>
        <authorList>
            <person name="Zhou L.Y."/>
        </authorList>
    </citation>
    <scope>NUCLEOTIDE SEQUENCE [LARGE SCALE GENOMIC DNA]</scope>
    <source>
        <strain evidence="11 12">WN38</strain>
    </source>
</reference>
<evidence type="ECO:0000256" key="2">
    <source>
        <dbReference type="ARBA" id="ARBA00022448"/>
    </source>
</evidence>
<keyword evidence="6 9" id="KW-1133">Transmembrane helix</keyword>
<feature type="compositionally biased region" description="Basic and acidic residues" evidence="10">
    <location>
        <begin position="57"/>
        <end position="74"/>
    </location>
</feature>
<dbReference type="Proteomes" id="UP000247099">
    <property type="component" value="Unassembled WGS sequence"/>
</dbReference>
<comment type="subunit">
    <text evidence="9">Forms a complex with TatC.</text>
</comment>
<comment type="subcellular location">
    <subcellularLocation>
        <location evidence="1 9">Cell membrane</location>
        <topology evidence="1 9">Single-pass membrane protein</topology>
    </subcellularLocation>
</comment>
<keyword evidence="3 9" id="KW-1003">Cell membrane</keyword>
<keyword evidence="4 9" id="KW-0812">Transmembrane</keyword>
<dbReference type="InterPro" id="IPR006312">
    <property type="entry name" value="TatA/E"/>
</dbReference>
<dbReference type="Gene3D" id="1.20.5.3310">
    <property type="match status" value="1"/>
</dbReference>
<proteinExistence type="inferred from homology"/>
<keyword evidence="2 9" id="KW-0813">Transport</keyword>
<feature type="region of interest" description="Disordered" evidence="10">
    <location>
        <begin position="47"/>
        <end position="74"/>
    </location>
</feature>
<protein>
    <recommendedName>
        <fullName evidence="9">Sec-independent protein translocase protein TatA</fullName>
    </recommendedName>
</protein>
<gene>
    <name evidence="9" type="primary">tatA</name>
    <name evidence="11" type="ORF">DDZ13_00370</name>
</gene>
<evidence type="ECO:0000256" key="7">
    <source>
        <dbReference type="ARBA" id="ARBA00023010"/>
    </source>
</evidence>
<dbReference type="EMBL" id="QHJQ01000001">
    <property type="protein sequence ID" value="PXA05354.1"/>
    <property type="molecule type" value="Genomic_DNA"/>
</dbReference>
<evidence type="ECO:0000256" key="10">
    <source>
        <dbReference type="SAM" id="MobiDB-lite"/>
    </source>
</evidence>
<dbReference type="GO" id="GO:0008320">
    <property type="term" value="F:protein transmembrane transporter activity"/>
    <property type="evidence" value="ECO:0007669"/>
    <property type="project" value="UniProtKB-UniRule"/>
</dbReference>
<evidence type="ECO:0000256" key="3">
    <source>
        <dbReference type="ARBA" id="ARBA00022475"/>
    </source>
</evidence>
<evidence type="ECO:0000256" key="9">
    <source>
        <dbReference type="HAMAP-Rule" id="MF_00236"/>
    </source>
</evidence>
<dbReference type="GO" id="GO:0033281">
    <property type="term" value="C:TAT protein transport complex"/>
    <property type="evidence" value="ECO:0007669"/>
    <property type="project" value="UniProtKB-UniRule"/>
</dbReference>
<organism evidence="11 12">
    <name type="scientific">Coraliomargarita sinensis</name>
    <dbReference type="NCBI Taxonomy" id="2174842"/>
    <lineage>
        <taxon>Bacteria</taxon>
        <taxon>Pseudomonadati</taxon>
        <taxon>Verrucomicrobiota</taxon>
        <taxon>Opitutia</taxon>
        <taxon>Puniceicoccales</taxon>
        <taxon>Coraliomargaritaceae</taxon>
        <taxon>Coraliomargarita</taxon>
    </lineage>
</organism>
<comment type="caution">
    <text evidence="11">The sequence shown here is derived from an EMBL/GenBank/DDBJ whole genome shotgun (WGS) entry which is preliminary data.</text>
</comment>
<dbReference type="PANTHER" id="PTHR42982">
    <property type="entry name" value="SEC-INDEPENDENT PROTEIN TRANSLOCASE PROTEIN TATA"/>
    <property type="match status" value="1"/>
</dbReference>
<evidence type="ECO:0000256" key="8">
    <source>
        <dbReference type="ARBA" id="ARBA00023136"/>
    </source>
</evidence>
<dbReference type="OrthoDB" id="200340at2"/>
<dbReference type="Pfam" id="PF02416">
    <property type="entry name" value="TatA_B_E"/>
    <property type="match status" value="1"/>
</dbReference>
<keyword evidence="5 9" id="KW-0653">Protein transport</keyword>
<dbReference type="PANTHER" id="PTHR42982:SF1">
    <property type="entry name" value="SEC-INDEPENDENT PROTEIN TRANSLOCASE PROTEIN TATA"/>
    <property type="match status" value="1"/>
</dbReference>
<evidence type="ECO:0000313" key="12">
    <source>
        <dbReference type="Proteomes" id="UP000247099"/>
    </source>
</evidence>
<dbReference type="InParanoid" id="A0A317ZI12"/>
<keyword evidence="8 9" id="KW-0472">Membrane</keyword>
<keyword evidence="7 9" id="KW-0811">Translocation</keyword>
<dbReference type="NCBIfam" id="TIGR01411">
    <property type="entry name" value="tatAE"/>
    <property type="match status" value="1"/>
</dbReference>
<evidence type="ECO:0000256" key="1">
    <source>
        <dbReference type="ARBA" id="ARBA00004162"/>
    </source>
</evidence>
<dbReference type="FunCoup" id="A0A317ZI12">
    <property type="interactions" value="400"/>
</dbReference>
<comment type="similarity">
    <text evidence="9">Belongs to the TatA/E family.</text>
</comment>
<dbReference type="InterPro" id="IPR003369">
    <property type="entry name" value="TatA/B/E"/>
</dbReference>
<evidence type="ECO:0000256" key="5">
    <source>
        <dbReference type="ARBA" id="ARBA00022927"/>
    </source>
</evidence>
<accession>A0A317ZI12</accession>
<dbReference type="AlphaFoldDB" id="A0A317ZI12"/>
<evidence type="ECO:0000256" key="6">
    <source>
        <dbReference type="ARBA" id="ARBA00022989"/>
    </source>
</evidence>
<name>A0A317ZI12_9BACT</name>
<dbReference type="HAMAP" id="MF_00236">
    <property type="entry name" value="TatA_E"/>
    <property type="match status" value="1"/>
</dbReference>
<comment type="function">
    <text evidence="9">Part of the twin-arginine translocation (Tat) system that transports large folded proteins containing a characteristic twin-arginine motif in their signal peptide across membranes. TatA could form the protein-conducting channel of the Tat system.</text>
</comment>
<evidence type="ECO:0000313" key="11">
    <source>
        <dbReference type="EMBL" id="PXA05354.1"/>
    </source>
</evidence>
<sequence length="74" mass="8217">MNAPEIVMILAVILLFFGAKRLPELMRSVGKSIGEFKRAKDDIEKDVRSAMESAEAEPERKQSIPEKARVGESA</sequence>
<keyword evidence="12" id="KW-1185">Reference proteome</keyword>
<dbReference type="GO" id="GO:0043953">
    <property type="term" value="P:protein transport by the Tat complex"/>
    <property type="evidence" value="ECO:0007669"/>
    <property type="project" value="UniProtKB-UniRule"/>
</dbReference>